<evidence type="ECO:0000256" key="1">
    <source>
        <dbReference type="ARBA" id="ARBA00022763"/>
    </source>
</evidence>
<name>A0A4U1HBT9_9BURK</name>
<keyword evidence="1" id="KW-0227">DNA damage</keyword>
<evidence type="ECO:0000313" key="5">
    <source>
        <dbReference type="Proteomes" id="UP000305539"/>
    </source>
</evidence>
<proteinExistence type="predicted"/>
<evidence type="ECO:0000259" key="3">
    <source>
        <dbReference type="Pfam" id="PF00817"/>
    </source>
</evidence>
<comment type="caution">
    <text evidence="4">The sequence shown here is derived from an EMBL/GenBank/DDBJ whole genome shotgun (WGS) entry which is preliminary data.</text>
</comment>
<dbReference type="CDD" id="cd03468">
    <property type="entry name" value="PolY_like"/>
    <property type="match status" value="1"/>
</dbReference>
<dbReference type="OrthoDB" id="625722at2"/>
<dbReference type="Pfam" id="PF00817">
    <property type="entry name" value="IMS"/>
    <property type="match status" value="1"/>
</dbReference>
<reference evidence="4 5" key="1">
    <citation type="submission" date="2019-04" db="EMBL/GenBank/DDBJ databases">
        <title>Trinickia sp. 7GSK02, isolated from subtropical forest soil.</title>
        <authorList>
            <person name="Gao Z.-H."/>
            <person name="Qiu L.-H."/>
        </authorList>
    </citation>
    <scope>NUCLEOTIDE SEQUENCE [LARGE SCALE GENOMIC DNA]</scope>
    <source>
        <strain evidence="4 5">7GSK02</strain>
    </source>
</reference>
<feature type="region of interest" description="Disordered" evidence="2">
    <location>
        <begin position="422"/>
        <end position="452"/>
    </location>
</feature>
<protein>
    <submittedName>
        <fullName evidence="4">DNA polymerase Y family protein</fullName>
    </submittedName>
</protein>
<keyword evidence="5" id="KW-1185">Reference proteome</keyword>
<evidence type="ECO:0000313" key="4">
    <source>
        <dbReference type="EMBL" id="TKC77278.1"/>
    </source>
</evidence>
<dbReference type="EMBL" id="SWJE01000033">
    <property type="protein sequence ID" value="TKC77278.1"/>
    <property type="molecule type" value="Genomic_DNA"/>
</dbReference>
<evidence type="ECO:0000256" key="2">
    <source>
        <dbReference type="SAM" id="MobiDB-lite"/>
    </source>
</evidence>
<dbReference type="InterPro" id="IPR050356">
    <property type="entry name" value="SulA_CellDiv_inhibitor"/>
</dbReference>
<dbReference type="RefSeq" id="WP_136899602.1">
    <property type="nucleotide sequence ID" value="NZ_SWJE01000033.1"/>
</dbReference>
<accession>A0A4U1HBT9</accession>
<dbReference type="Proteomes" id="UP000305539">
    <property type="component" value="Unassembled WGS sequence"/>
</dbReference>
<feature type="compositionally biased region" description="Basic and acidic residues" evidence="2">
    <location>
        <begin position="436"/>
        <end position="448"/>
    </location>
</feature>
<sequence length="570" mass="62516">MLWIAVTLPLLSLEAVKSPLSEQKSVHKSNRRDDSGESVPGAGDIRCYALADHTHIVMPDASAYRLGVHAGQTRSYALVLAPRLEILTAVPEREAQAFEAMALALLAYTPKVSLAHDHTVLLEVASGLRLFGGLRALLAKVASTVRDFGYTAHMACAPTAWGAWLLAQARACRDGRRWHSVKDASLPPVLDALPVSLLPAVAACGDAFEQIGCETLADLRRLPRAGVARRFGSGVLDLLAQAYGEKPDPRESFQAPALFRAQLELQSRVDTAEALLFAARRLVMQLAGWLSAHHAAVSRYTLLFEHELAARHAPRTSSLTVSWATPSRDPDHLIWLLREKLNQTELAAPVVELKLVADQIGEHAALSDTLFPVPDADRDSAARLFERLSARLGAENVMRISMQEDHRPERAMRVEAYQAGQPAWTSLQAKPKRAQRKPEAKSAEEKGRAASASSIAAAGVVERNQADGAAQAALPDNALPHVQVLSDDVSQPPRPVWLLDTPLKLAVSEQQPVYRRPLRLLTCTERIEAGWWDGEGVERDYYIAADDDGHLLWLFRERLSGHWFLHGLFG</sequence>
<feature type="domain" description="UmuC" evidence="3">
    <location>
        <begin position="60"/>
        <end position="167"/>
    </location>
</feature>
<dbReference type="PANTHER" id="PTHR35369:SF2">
    <property type="entry name" value="BLR3025 PROTEIN"/>
    <property type="match status" value="1"/>
</dbReference>
<dbReference type="InterPro" id="IPR001126">
    <property type="entry name" value="UmuC"/>
</dbReference>
<dbReference type="GO" id="GO:0006281">
    <property type="term" value="P:DNA repair"/>
    <property type="evidence" value="ECO:0007669"/>
    <property type="project" value="InterPro"/>
</dbReference>
<dbReference type="InterPro" id="IPR043502">
    <property type="entry name" value="DNA/RNA_pol_sf"/>
</dbReference>
<dbReference type="AlphaFoldDB" id="A0A4U1HBT9"/>
<gene>
    <name evidence="4" type="ORF">FAZ69_32775</name>
</gene>
<organism evidence="4 5">
    <name type="scientific">Trinickia terrae</name>
    <dbReference type="NCBI Taxonomy" id="2571161"/>
    <lineage>
        <taxon>Bacteria</taxon>
        <taxon>Pseudomonadati</taxon>
        <taxon>Pseudomonadota</taxon>
        <taxon>Betaproteobacteria</taxon>
        <taxon>Burkholderiales</taxon>
        <taxon>Burkholderiaceae</taxon>
        <taxon>Trinickia</taxon>
    </lineage>
</organism>
<dbReference type="SUPFAM" id="SSF56672">
    <property type="entry name" value="DNA/RNA polymerases"/>
    <property type="match status" value="1"/>
</dbReference>
<dbReference type="PANTHER" id="PTHR35369">
    <property type="entry name" value="BLR3025 PROTEIN-RELATED"/>
    <property type="match status" value="1"/>
</dbReference>